<reference evidence="3" key="2">
    <citation type="submission" date="2014-07" db="EMBL/GenBank/DDBJ databases">
        <authorList>
            <person name="Hull J."/>
        </authorList>
    </citation>
    <scope>NUCLEOTIDE SEQUENCE</scope>
</reference>
<sequence>SRPMEQWKTVRIIYLKKVTKQQQVISDNDIRPLSLFSCIAKLLNSTIKLRIDAHLEMNGLLSPDTHGFRNRHGTNHNLVTLTSTILSNKIKNIPTQAIFIDISSAFNRVQIHKLKTIMDDLNFPSYISAWVHKFFIGKLYTDGVHYQRCNSGLDQGSTLSPALFNIYTSQLSQGLSNVTFTTFADDMALYAQDHEHAAVTEILQEQFNLLQDKLQGLNLPINYTKTCVIDFSKKLRNQVREIKITTPNGFIKQVDHVKYLGVILDRRLNFQQHTKYIKEKVKKDITALQYLKGTNWGNHPNEQMILYKMVIRPKIEYGTAACLWARRSYAISLQKQQNQALRQVLGAVKTTPINSLHAIAGITPLTYRLTIYALRQLLYLTVTSSRIKGNLVHLHQALSTTNHHLYRKLKEDIHFLIRTTTTHKVFFPTEQTLRHRNQIRNLHNICITDIPGVSKKGNTNEIELRQRSLAYLHDKFGQHSQIYSDGSKNPQGAGCAYHCVEHNIGYGKKLYPVTSSFHSEIFGLQMALLHATTHETGSRVVILSDSKSVITAIKNIKYNSPIPVHLMEIVTTIQLLIQRHTNLSVQWVPSHCGLHYNTLVDRLAVLSSQRGTITNDTTTFHTDCYSIIERANTEEWVHQYSTATGAGSWTRDLITNPLRRPWFQDLKNLPVKSITTINRLLAGHAFNGRFRFTVGHRENPFCDLCHEEQVQSVSHILLECRATRPTMISVLHNQQYPDNLLLTPQALITFLREGLNKPEQLLNLQEALKNINAPV</sequence>
<dbReference type="EMBL" id="GBHO01038518">
    <property type="protein sequence ID" value="JAG05086.1"/>
    <property type="molecule type" value="Transcribed_RNA"/>
</dbReference>
<evidence type="ECO:0000259" key="2">
    <source>
        <dbReference type="PROSITE" id="PS50879"/>
    </source>
</evidence>
<dbReference type="InterPro" id="IPR043502">
    <property type="entry name" value="DNA/RNA_pol_sf"/>
</dbReference>
<dbReference type="Pfam" id="PF00078">
    <property type="entry name" value="RVT_1"/>
    <property type="match status" value="1"/>
</dbReference>
<keyword evidence="3" id="KW-0808">Transferase</keyword>
<dbReference type="InterPro" id="IPR002156">
    <property type="entry name" value="RNaseH_domain"/>
</dbReference>
<dbReference type="GO" id="GO:0042575">
    <property type="term" value="C:DNA polymerase complex"/>
    <property type="evidence" value="ECO:0007669"/>
    <property type="project" value="UniProtKB-ARBA"/>
</dbReference>
<feature type="non-terminal residue" evidence="3">
    <location>
        <position position="1"/>
    </location>
</feature>
<dbReference type="SUPFAM" id="SSF53098">
    <property type="entry name" value="Ribonuclease H-like"/>
    <property type="match status" value="1"/>
</dbReference>
<dbReference type="GO" id="GO:0003676">
    <property type="term" value="F:nucleic acid binding"/>
    <property type="evidence" value="ECO:0007669"/>
    <property type="project" value="InterPro"/>
</dbReference>
<evidence type="ECO:0000313" key="3">
    <source>
        <dbReference type="EMBL" id="JAG05086.1"/>
    </source>
</evidence>
<proteinExistence type="predicted"/>
<keyword evidence="3" id="KW-0695">RNA-directed DNA polymerase</keyword>
<dbReference type="InterPro" id="IPR052560">
    <property type="entry name" value="RdDP_mobile_element"/>
</dbReference>
<dbReference type="GO" id="GO:0003964">
    <property type="term" value="F:RNA-directed DNA polymerase activity"/>
    <property type="evidence" value="ECO:0007669"/>
    <property type="project" value="UniProtKB-KW"/>
</dbReference>
<dbReference type="Gene3D" id="3.30.420.10">
    <property type="entry name" value="Ribonuclease H-like superfamily/Ribonuclease H"/>
    <property type="match status" value="1"/>
</dbReference>
<dbReference type="PANTHER" id="PTHR36688:SF1">
    <property type="entry name" value="ENDONUCLEASE_EXONUCLEASE_PHOSPHATASE DOMAIN-CONTAINING PROTEIN"/>
    <property type="match status" value="1"/>
</dbReference>
<evidence type="ECO:0000259" key="1">
    <source>
        <dbReference type="PROSITE" id="PS50878"/>
    </source>
</evidence>
<dbReference type="InterPro" id="IPR000477">
    <property type="entry name" value="RT_dom"/>
</dbReference>
<dbReference type="AlphaFoldDB" id="A0A0A9WCH4"/>
<dbReference type="CDD" id="cd01650">
    <property type="entry name" value="RT_nLTR_like"/>
    <property type="match status" value="1"/>
</dbReference>
<dbReference type="InterPro" id="IPR012337">
    <property type="entry name" value="RNaseH-like_sf"/>
</dbReference>
<organism evidence="3">
    <name type="scientific">Lygus hesperus</name>
    <name type="common">Western plant bug</name>
    <dbReference type="NCBI Taxonomy" id="30085"/>
    <lineage>
        <taxon>Eukaryota</taxon>
        <taxon>Metazoa</taxon>
        <taxon>Ecdysozoa</taxon>
        <taxon>Arthropoda</taxon>
        <taxon>Hexapoda</taxon>
        <taxon>Insecta</taxon>
        <taxon>Pterygota</taxon>
        <taxon>Neoptera</taxon>
        <taxon>Paraneoptera</taxon>
        <taxon>Hemiptera</taxon>
        <taxon>Heteroptera</taxon>
        <taxon>Panheteroptera</taxon>
        <taxon>Cimicomorpha</taxon>
        <taxon>Miridae</taxon>
        <taxon>Mirini</taxon>
        <taxon>Lygus</taxon>
    </lineage>
</organism>
<name>A0A0A9WCH4_LYGHE</name>
<dbReference type="PROSITE" id="PS50879">
    <property type="entry name" value="RNASE_H_1"/>
    <property type="match status" value="1"/>
</dbReference>
<keyword evidence="3" id="KW-0548">Nucleotidyltransferase</keyword>
<accession>A0A0A9WCH4</accession>
<feature type="domain" description="Reverse transcriptase" evidence="1">
    <location>
        <begin position="1"/>
        <end position="264"/>
    </location>
</feature>
<gene>
    <name evidence="3" type="primary">pol_298</name>
    <name evidence="3" type="ORF">CM83_50875</name>
</gene>
<dbReference type="GO" id="GO:0004523">
    <property type="term" value="F:RNA-DNA hybrid ribonuclease activity"/>
    <property type="evidence" value="ECO:0007669"/>
    <property type="project" value="InterPro"/>
</dbReference>
<dbReference type="CDD" id="cd09276">
    <property type="entry name" value="Rnase_HI_RT_non_LTR"/>
    <property type="match status" value="1"/>
</dbReference>
<reference evidence="3" key="1">
    <citation type="journal article" date="2014" name="PLoS ONE">
        <title>Transcriptome-Based Identification of ABC Transporters in the Western Tarnished Plant Bug Lygus hesperus.</title>
        <authorList>
            <person name="Hull J.J."/>
            <person name="Chaney K."/>
            <person name="Geib S.M."/>
            <person name="Fabrick J.A."/>
            <person name="Brent C.S."/>
            <person name="Walsh D."/>
            <person name="Lavine L.C."/>
        </authorList>
    </citation>
    <scope>NUCLEOTIDE SEQUENCE</scope>
</reference>
<dbReference type="InterPro" id="IPR036397">
    <property type="entry name" value="RNaseH_sf"/>
</dbReference>
<dbReference type="Pfam" id="PF00075">
    <property type="entry name" value="RNase_H"/>
    <property type="match status" value="1"/>
</dbReference>
<feature type="domain" description="RNase H type-1" evidence="2">
    <location>
        <begin position="476"/>
        <end position="609"/>
    </location>
</feature>
<protein>
    <submittedName>
        <fullName evidence="3">RNA-directed DNA polymerase from mobile element jockey</fullName>
    </submittedName>
</protein>
<dbReference type="PANTHER" id="PTHR36688">
    <property type="entry name" value="ENDO/EXONUCLEASE/PHOSPHATASE DOMAIN-CONTAINING PROTEIN"/>
    <property type="match status" value="1"/>
</dbReference>
<dbReference type="SUPFAM" id="SSF56672">
    <property type="entry name" value="DNA/RNA polymerases"/>
    <property type="match status" value="1"/>
</dbReference>
<dbReference type="PROSITE" id="PS50878">
    <property type="entry name" value="RT_POL"/>
    <property type="match status" value="1"/>
</dbReference>